<reference evidence="3 4" key="1">
    <citation type="submission" date="2014-04" db="EMBL/GenBank/DDBJ databases">
        <authorList>
            <consortium name="DOE Joint Genome Institute"/>
            <person name="Kuo A."/>
            <person name="Tarkka M."/>
            <person name="Buscot F."/>
            <person name="Kohler A."/>
            <person name="Nagy L.G."/>
            <person name="Floudas D."/>
            <person name="Copeland A."/>
            <person name="Barry K.W."/>
            <person name="Cichocki N."/>
            <person name="Veneault-Fourrey C."/>
            <person name="LaButti K."/>
            <person name="Lindquist E.A."/>
            <person name="Lipzen A."/>
            <person name="Lundell T."/>
            <person name="Morin E."/>
            <person name="Murat C."/>
            <person name="Sun H."/>
            <person name="Tunlid A."/>
            <person name="Henrissat B."/>
            <person name="Grigoriev I.V."/>
            <person name="Hibbett D.S."/>
            <person name="Martin F."/>
            <person name="Nordberg H.P."/>
            <person name="Cantor M.N."/>
            <person name="Hua S.X."/>
        </authorList>
    </citation>
    <scope>NUCLEOTIDE SEQUENCE [LARGE SCALE GENOMIC DNA]</scope>
    <source>
        <strain evidence="3 4">F 1598</strain>
    </source>
</reference>
<proteinExistence type="predicted"/>
<feature type="transmembrane region" description="Helical" evidence="1">
    <location>
        <begin position="69"/>
        <end position="91"/>
    </location>
</feature>
<keyword evidence="4" id="KW-1185">Reference proteome</keyword>
<protein>
    <recommendedName>
        <fullName evidence="2">DUF6533 domain-containing protein</fullName>
    </recommendedName>
</protein>
<sequence>MVNDSSIPPEAILNPYTPLAFLPPEFAGNYEIIRYVHVATLAAYTWDWLMSMPEEYAIVRNMGITAPNIVYFLSRVGTFGSGIGTFLIVAPIDNCEILKYVQGGFGEIGIPATSLLFFFRIRAVYRHSRIITTIFGIFWLAIAGLSIFIMLSITSNRIPYTRYCVEDITHTYTAVPILLTAVNDTFVFLAISYRMVSSAMVESTWRARTKSFFTGDGLLYLSKALLQSGQVYYFVTIGTAISASVLILCGNIPEARPILATPYFALGSAMACRVFRIVIFGVMKDTQMDTLDIVNFYRSTTSDPRHRDDGNDQRGRSSKFEIFVAVEASTTMESNDEVDRR</sequence>
<feature type="domain" description="DUF6533" evidence="2">
    <location>
        <begin position="35"/>
        <end position="79"/>
    </location>
</feature>
<keyword evidence="1" id="KW-0812">Transmembrane</keyword>
<keyword evidence="1" id="KW-0472">Membrane</keyword>
<dbReference type="InterPro" id="IPR045340">
    <property type="entry name" value="DUF6533"/>
</dbReference>
<feature type="transmembrane region" description="Helical" evidence="1">
    <location>
        <begin position="97"/>
        <end position="118"/>
    </location>
</feature>
<feature type="transmembrane region" description="Helical" evidence="1">
    <location>
        <begin position="130"/>
        <end position="153"/>
    </location>
</feature>
<reference evidence="4" key="2">
    <citation type="submission" date="2015-01" db="EMBL/GenBank/DDBJ databases">
        <title>Evolutionary Origins and Diversification of the Mycorrhizal Mutualists.</title>
        <authorList>
            <consortium name="DOE Joint Genome Institute"/>
            <consortium name="Mycorrhizal Genomics Consortium"/>
            <person name="Kohler A."/>
            <person name="Kuo A."/>
            <person name="Nagy L.G."/>
            <person name="Floudas D."/>
            <person name="Copeland A."/>
            <person name="Barry K.W."/>
            <person name="Cichocki N."/>
            <person name="Veneault-Fourrey C."/>
            <person name="LaButti K."/>
            <person name="Lindquist E.A."/>
            <person name="Lipzen A."/>
            <person name="Lundell T."/>
            <person name="Morin E."/>
            <person name="Murat C."/>
            <person name="Riley R."/>
            <person name="Ohm R."/>
            <person name="Sun H."/>
            <person name="Tunlid A."/>
            <person name="Henrissat B."/>
            <person name="Grigoriev I.V."/>
            <person name="Hibbett D.S."/>
            <person name="Martin F."/>
        </authorList>
    </citation>
    <scope>NUCLEOTIDE SEQUENCE [LARGE SCALE GENOMIC DNA]</scope>
    <source>
        <strain evidence="4">F 1598</strain>
    </source>
</reference>
<dbReference type="STRING" id="765440.A0A0C3CF66"/>
<dbReference type="Proteomes" id="UP000054166">
    <property type="component" value="Unassembled WGS sequence"/>
</dbReference>
<dbReference type="HOGENOM" id="CLU_060549_0_0_1"/>
<dbReference type="InParanoid" id="A0A0C3CF66"/>
<evidence type="ECO:0000313" key="4">
    <source>
        <dbReference type="Proteomes" id="UP000054166"/>
    </source>
</evidence>
<name>A0A0C3CF66_PILCF</name>
<evidence type="ECO:0000313" key="3">
    <source>
        <dbReference type="EMBL" id="KIM88397.1"/>
    </source>
</evidence>
<dbReference type="AlphaFoldDB" id="A0A0C3CF66"/>
<accession>A0A0C3CF66</accession>
<feature type="transmembrane region" description="Helical" evidence="1">
    <location>
        <begin position="259"/>
        <end position="279"/>
    </location>
</feature>
<dbReference type="Pfam" id="PF20151">
    <property type="entry name" value="DUF6533"/>
    <property type="match status" value="1"/>
</dbReference>
<dbReference type="EMBL" id="KN832977">
    <property type="protein sequence ID" value="KIM88397.1"/>
    <property type="molecule type" value="Genomic_DNA"/>
</dbReference>
<evidence type="ECO:0000256" key="1">
    <source>
        <dbReference type="SAM" id="Phobius"/>
    </source>
</evidence>
<organism evidence="3 4">
    <name type="scientific">Piloderma croceum (strain F 1598)</name>
    <dbReference type="NCBI Taxonomy" id="765440"/>
    <lineage>
        <taxon>Eukaryota</taxon>
        <taxon>Fungi</taxon>
        <taxon>Dikarya</taxon>
        <taxon>Basidiomycota</taxon>
        <taxon>Agaricomycotina</taxon>
        <taxon>Agaricomycetes</taxon>
        <taxon>Agaricomycetidae</taxon>
        <taxon>Atheliales</taxon>
        <taxon>Atheliaceae</taxon>
        <taxon>Piloderma</taxon>
    </lineage>
</organism>
<keyword evidence="1" id="KW-1133">Transmembrane helix</keyword>
<evidence type="ECO:0000259" key="2">
    <source>
        <dbReference type="Pfam" id="PF20151"/>
    </source>
</evidence>
<feature type="transmembrane region" description="Helical" evidence="1">
    <location>
        <begin position="231"/>
        <end position="253"/>
    </location>
</feature>
<gene>
    <name evidence="3" type="ORF">PILCRDRAFT_255837</name>
</gene>
<dbReference type="OrthoDB" id="3038990at2759"/>
<feature type="transmembrane region" description="Helical" evidence="1">
    <location>
        <begin position="173"/>
        <end position="196"/>
    </location>
</feature>